<keyword evidence="5" id="KW-1185">Reference proteome</keyword>
<keyword evidence="1" id="KW-0500">Molybdenum</keyword>
<dbReference type="GO" id="GO:0005506">
    <property type="term" value="F:iron ion binding"/>
    <property type="evidence" value="ECO:0007669"/>
    <property type="project" value="InterPro"/>
</dbReference>
<evidence type="ECO:0000313" key="4">
    <source>
        <dbReference type="EMBL" id="QDT35105.1"/>
    </source>
</evidence>
<evidence type="ECO:0000259" key="3">
    <source>
        <dbReference type="SMART" id="SM01008"/>
    </source>
</evidence>
<dbReference type="AlphaFoldDB" id="A0A517QTY6"/>
<keyword evidence="2 4" id="KW-0560">Oxidoreductase</keyword>
<dbReference type="SUPFAM" id="SSF54665">
    <property type="entry name" value="CO dehydrogenase molybdoprotein N-domain-like"/>
    <property type="match status" value="1"/>
</dbReference>
<dbReference type="InterPro" id="IPR000674">
    <property type="entry name" value="Ald_Oxase/Xan_DH_a/b"/>
</dbReference>
<proteinExistence type="predicted"/>
<dbReference type="PANTHER" id="PTHR11908:SF132">
    <property type="entry name" value="ALDEHYDE OXIDASE 1-RELATED"/>
    <property type="match status" value="1"/>
</dbReference>
<dbReference type="EMBL" id="CP036267">
    <property type="protein sequence ID" value="QDT35105.1"/>
    <property type="molecule type" value="Genomic_DNA"/>
</dbReference>
<name>A0A517QTY6_9PLAN</name>
<gene>
    <name evidence="4" type="primary">xdhA</name>
    <name evidence="4" type="ORF">Mal48_43800</name>
</gene>
<dbReference type="Proteomes" id="UP000315724">
    <property type="component" value="Chromosome"/>
</dbReference>
<dbReference type="InterPro" id="IPR037165">
    <property type="entry name" value="AldOxase/xan_DH_Mopterin-bd_sf"/>
</dbReference>
<dbReference type="Gene3D" id="3.30.365.10">
    <property type="entry name" value="Aldehyde oxidase/xanthine dehydrogenase, molybdopterin binding domain"/>
    <property type="match status" value="4"/>
</dbReference>
<dbReference type="Gene3D" id="3.90.1170.50">
    <property type="entry name" value="Aldehyde oxidase/xanthine dehydrogenase, a/b hammerhead"/>
    <property type="match status" value="1"/>
</dbReference>
<dbReference type="SMART" id="SM01008">
    <property type="entry name" value="Ald_Xan_dh_C"/>
    <property type="match status" value="1"/>
</dbReference>
<dbReference type="Pfam" id="PF01315">
    <property type="entry name" value="Ald_Xan_dh_C"/>
    <property type="match status" value="1"/>
</dbReference>
<evidence type="ECO:0000313" key="5">
    <source>
        <dbReference type="Proteomes" id="UP000315724"/>
    </source>
</evidence>
<dbReference type="SUPFAM" id="SSF56003">
    <property type="entry name" value="Molybdenum cofactor-binding domain"/>
    <property type="match status" value="1"/>
</dbReference>
<sequence length="762" mass="81579">MSESHGSITLKHHIHEYQVIGTRPVRHDGADKVTGRAQYGSDVRLSGMLQGFILRSPIAHGKILSLDTTEAENFPGVHAVVTGADLPAASDRVAELGEGSVNLRHLSANVLAKDKVLYQGHAIAAVAADNIHIAEEAAKLIKIEFEKLPVELDVRHAMQTDAAVLNDDVRTVEFGETIFDSPTNVAAKYVYEQGDPEDAFSKADVVIEKEFRTATVHQGYIEPHTSTALWHGDGRCTVWTSTQGAFSVRHQLAELLEIPLTWIKVVPTEIGGGFGGKISVYEQPVALLLSKKSSRPVQVTMNRTDVFQATGPTPGSYIRVKLGADSNGKLIAADAYLAYEAGAYPGSPVNAGCMCILACYDIPNARVEGYDVCVNKPRTNAYRAPGSTNAAFAVEAVVDEIAEKLSVDPLQFRIDNAAKEGTRRPDGVVYPKIGLVECLEAIRDSDHYKSKLEGPNRGRGVGSGFWFNAGLKSSVTVNVNSDGRVSLIEGSTDIGGTRTSLSMQLAETLGIAAEDVQPIVADTDSVGYTDVTGGSRVTLATGMAVHEAGLKIRDQMCERAARIWECDVTDVRYEDDGTIAGPDGKQMSFVELANKIIATGESITASASISAPASSNAFGVHCADIEVDPDTGKVEILRYTAAQDAGTAIHPAYVEGQIQGGVAQGVGWGLNEEYVYNKDGLLMNANFLDYRMPTCFDLPNIDAIIVEVPNPDHPYGVRGVGEVPICPPPATLNAAIHNAVGVRMNELPMSPPRVLHELLKNS</sequence>
<dbReference type="InterPro" id="IPR036856">
    <property type="entry name" value="Ald_Oxase/Xan_DH_a/b_sf"/>
</dbReference>
<dbReference type="InterPro" id="IPR046867">
    <property type="entry name" value="AldOxase/xan_DH_MoCoBD2"/>
</dbReference>
<accession>A0A517QTY6</accession>
<evidence type="ECO:0000256" key="1">
    <source>
        <dbReference type="ARBA" id="ARBA00022505"/>
    </source>
</evidence>
<dbReference type="GO" id="GO:0004854">
    <property type="term" value="F:xanthine dehydrogenase activity"/>
    <property type="evidence" value="ECO:0007669"/>
    <property type="project" value="UniProtKB-EC"/>
</dbReference>
<dbReference type="KEGG" id="tpol:Mal48_43800"/>
<reference evidence="4 5" key="1">
    <citation type="submission" date="2019-02" db="EMBL/GenBank/DDBJ databases">
        <title>Deep-cultivation of Planctomycetes and their phenomic and genomic characterization uncovers novel biology.</title>
        <authorList>
            <person name="Wiegand S."/>
            <person name="Jogler M."/>
            <person name="Boedeker C."/>
            <person name="Pinto D."/>
            <person name="Vollmers J."/>
            <person name="Rivas-Marin E."/>
            <person name="Kohn T."/>
            <person name="Peeters S.H."/>
            <person name="Heuer A."/>
            <person name="Rast P."/>
            <person name="Oberbeckmann S."/>
            <person name="Bunk B."/>
            <person name="Jeske O."/>
            <person name="Meyerdierks A."/>
            <person name="Storesund J.E."/>
            <person name="Kallscheuer N."/>
            <person name="Luecker S."/>
            <person name="Lage O.M."/>
            <person name="Pohl T."/>
            <person name="Merkel B.J."/>
            <person name="Hornburger P."/>
            <person name="Mueller R.-W."/>
            <person name="Bruemmer F."/>
            <person name="Labrenz M."/>
            <person name="Spormann A.M."/>
            <person name="Op den Camp H."/>
            <person name="Overmann J."/>
            <person name="Amann R."/>
            <person name="Jetten M.S.M."/>
            <person name="Mascher T."/>
            <person name="Medema M.H."/>
            <person name="Devos D.P."/>
            <person name="Kaster A.-K."/>
            <person name="Ovreas L."/>
            <person name="Rohde M."/>
            <person name="Galperin M.Y."/>
            <person name="Jogler C."/>
        </authorList>
    </citation>
    <scope>NUCLEOTIDE SEQUENCE [LARGE SCALE GENOMIC DNA]</scope>
    <source>
        <strain evidence="4 5">Mal48</strain>
    </source>
</reference>
<dbReference type="InterPro" id="IPR008274">
    <property type="entry name" value="AldOxase/xan_DH_MoCoBD1"/>
</dbReference>
<dbReference type="InterPro" id="IPR016208">
    <property type="entry name" value="Ald_Oxase/xanthine_DH-like"/>
</dbReference>
<dbReference type="EC" id="1.17.1.4" evidence="4"/>
<organism evidence="4 5">
    <name type="scientific">Thalassoglobus polymorphus</name>
    <dbReference type="NCBI Taxonomy" id="2527994"/>
    <lineage>
        <taxon>Bacteria</taxon>
        <taxon>Pseudomonadati</taxon>
        <taxon>Planctomycetota</taxon>
        <taxon>Planctomycetia</taxon>
        <taxon>Planctomycetales</taxon>
        <taxon>Planctomycetaceae</taxon>
        <taxon>Thalassoglobus</taxon>
    </lineage>
</organism>
<protein>
    <submittedName>
        <fullName evidence="4">Xanthine dehydrogenase molybdenum-binding subunit</fullName>
        <ecNumber evidence="4">1.17.1.4</ecNumber>
    </submittedName>
</protein>
<dbReference type="PANTHER" id="PTHR11908">
    <property type="entry name" value="XANTHINE DEHYDROGENASE"/>
    <property type="match status" value="1"/>
</dbReference>
<dbReference type="Pfam" id="PF20256">
    <property type="entry name" value="MoCoBD_2"/>
    <property type="match status" value="1"/>
</dbReference>
<dbReference type="Pfam" id="PF02738">
    <property type="entry name" value="MoCoBD_1"/>
    <property type="match status" value="1"/>
</dbReference>
<feature type="domain" description="Aldehyde oxidase/xanthine dehydrogenase a/b hammerhead" evidence="3">
    <location>
        <begin position="34"/>
        <end position="149"/>
    </location>
</feature>
<evidence type="ECO:0000256" key="2">
    <source>
        <dbReference type="ARBA" id="ARBA00023002"/>
    </source>
</evidence>